<feature type="region of interest" description="Disordered" evidence="7">
    <location>
        <begin position="252"/>
        <end position="317"/>
    </location>
</feature>
<feature type="compositionally biased region" description="Low complexity" evidence="7">
    <location>
        <begin position="526"/>
        <end position="536"/>
    </location>
</feature>
<feature type="compositionally biased region" description="Polar residues" evidence="7">
    <location>
        <begin position="73"/>
        <end position="88"/>
    </location>
</feature>
<dbReference type="InterPro" id="IPR044759">
    <property type="entry name" value="bZIP_RF2"/>
</dbReference>
<dbReference type="Gramene" id="rna1021">
    <property type="protein sequence ID" value="RHN77555.1"/>
    <property type="gene ID" value="gene1021"/>
</dbReference>
<dbReference type="OMA" id="KRESEWS"/>
<evidence type="ECO:0000256" key="3">
    <source>
        <dbReference type="ARBA" id="ARBA00023125"/>
    </source>
</evidence>
<keyword evidence="6" id="KW-0175">Coiled coil</keyword>
<dbReference type="PANTHER" id="PTHR13690:SF111">
    <property type="entry name" value="BZIP TRANSCRIPTION FACTOR"/>
    <property type="match status" value="1"/>
</dbReference>
<dbReference type="PaxDb" id="3880-AES59641"/>
<evidence type="ECO:0000256" key="4">
    <source>
        <dbReference type="ARBA" id="ARBA00023163"/>
    </source>
</evidence>
<dbReference type="KEGG" id="mtr:11428070"/>
<sequence length="555" mass="61869">MHERMERFDQKKVHAFGSPKPPIQLNPMPINQINQMGFPENHKSSGFGIPPSYPNPNTSLSPKPSSPYPQFMPPQSQTHSRSLSQPTFLSLDSFSLPPLSPSPSPSPYHLSSNPFSESGSKDVSMEDGLGFGAHHVPSPNRGHAVQHGHCLPPRKGHRRSSSDSPLGISEFVNSEPQLVTPQLVSVSDRRNLVSGGEKPGYEKPIQLVLKDRDCVDGFRGESFDGRKENVGAEMDDLFSAYMNLENMHNMSFSGMEDSRTSGSKTVESSDNEAESRVNVKGIGAKGASSSCSDERREGVKRSSNGDIAPSGRHRRSYSLDSSIENFNIEDHKLPPLQGRPGQHSPSNSMDGSKTPEISMEFGNGEFSSQEMKKIMENDKLAEIAAADPKRAKRILANRQSAARSKERKMKYISELEQKVQTLQTETTTLSTQFTKLQMDHQEAKSENKEYKLRLQSLEQQSQLKDALNETLNAEVRRLRRTVADLGGESTLSGLMVRQLAINQQMFQPQHQQPNQLRNFQPQNSVSQEETQTQSQQHIQRNHEFQSKHQNGKTTA</sequence>
<dbReference type="GO" id="GO:0003700">
    <property type="term" value="F:DNA-binding transcription factor activity"/>
    <property type="evidence" value="ECO:0000318"/>
    <property type="project" value="GO_Central"/>
</dbReference>
<feature type="compositionally biased region" description="Basic and acidic residues" evidence="7">
    <location>
        <begin position="1"/>
        <end position="12"/>
    </location>
</feature>
<feature type="region of interest" description="Disordered" evidence="7">
    <location>
        <begin position="331"/>
        <end position="361"/>
    </location>
</feature>
<keyword evidence="12" id="KW-1185">Reference proteome</keyword>
<feature type="compositionally biased region" description="Polar residues" evidence="7">
    <location>
        <begin position="516"/>
        <end position="525"/>
    </location>
</feature>
<name>G7I6G4_MEDTR</name>
<protein>
    <submittedName>
        <fullName evidence="9">BZIP transcription factor</fullName>
    </submittedName>
    <submittedName>
        <fullName evidence="10">Putative transcription factor bZIP family</fullName>
    </submittedName>
</protein>
<keyword evidence="2" id="KW-0805">Transcription regulation</keyword>
<dbReference type="OrthoDB" id="1435597at2759"/>
<dbReference type="HOGENOM" id="CLU_026205_4_1_1"/>
<evidence type="ECO:0000313" key="10">
    <source>
        <dbReference type="EMBL" id="RHN77555.1"/>
    </source>
</evidence>
<comment type="subcellular location">
    <subcellularLocation>
        <location evidence="1">Nucleus</location>
    </subcellularLocation>
</comment>
<dbReference type="EnsemblPlants" id="AES59641">
    <property type="protein sequence ID" value="AES59641"/>
    <property type="gene ID" value="MTR_1g023690"/>
</dbReference>
<reference evidence="13" key="4">
    <citation type="journal article" date="2018" name="Nat. Plants">
        <title>Whole-genome landscape of Medicago truncatula symbiotic genes.</title>
        <authorList>
            <person name="Pecrix Y."/>
            <person name="Staton S.E."/>
            <person name="Sallet E."/>
            <person name="Lelandais-Briere C."/>
            <person name="Moreau S."/>
            <person name="Carrere S."/>
            <person name="Blein T."/>
            <person name="Jardinaud M.F."/>
            <person name="Latrasse D."/>
            <person name="Zouine M."/>
            <person name="Zahm M."/>
            <person name="Kreplak J."/>
            <person name="Mayjonade B."/>
            <person name="Satge C."/>
            <person name="Perez M."/>
            <person name="Cauet S."/>
            <person name="Marande W."/>
            <person name="Chantry-Darmon C."/>
            <person name="Lopez-Roques C."/>
            <person name="Bouchez O."/>
            <person name="Berard A."/>
            <person name="Debelle F."/>
            <person name="Munos S."/>
            <person name="Bendahmane A."/>
            <person name="Berges H."/>
            <person name="Niebel A."/>
            <person name="Buitink J."/>
            <person name="Frugier F."/>
            <person name="Benhamed M."/>
            <person name="Crespi M."/>
            <person name="Gouzy J."/>
            <person name="Gamas P."/>
        </authorList>
    </citation>
    <scope>NUCLEOTIDE SEQUENCE [LARGE SCALE GENOMIC DNA]</scope>
    <source>
        <strain evidence="13">cv. Jemalong A17</strain>
    </source>
</reference>
<feature type="region of interest" description="Disordered" evidence="7">
    <location>
        <begin position="1"/>
        <end position="127"/>
    </location>
</feature>
<dbReference type="CDD" id="cd14703">
    <property type="entry name" value="bZIP_plant_RF2"/>
    <property type="match status" value="1"/>
</dbReference>
<keyword evidence="3" id="KW-0238">DNA-binding</keyword>
<keyword evidence="5" id="KW-0539">Nucleus</keyword>
<proteinExistence type="predicted"/>
<dbReference type="Gene3D" id="1.20.5.170">
    <property type="match status" value="1"/>
</dbReference>
<reference evidence="9 12" key="1">
    <citation type="journal article" date="2011" name="Nature">
        <title>The Medicago genome provides insight into the evolution of rhizobial symbioses.</title>
        <authorList>
            <person name="Young N.D."/>
            <person name="Debelle F."/>
            <person name="Oldroyd G.E."/>
            <person name="Geurts R."/>
            <person name="Cannon S.B."/>
            <person name="Udvardi M.K."/>
            <person name="Benedito V.A."/>
            <person name="Mayer K.F."/>
            <person name="Gouzy J."/>
            <person name="Schoof H."/>
            <person name="Van de Peer Y."/>
            <person name="Proost S."/>
            <person name="Cook D.R."/>
            <person name="Meyers B.C."/>
            <person name="Spannagl M."/>
            <person name="Cheung F."/>
            <person name="De Mita S."/>
            <person name="Krishnakumar V."/>
            <person name="Gundlach H."/>
            <person name="Zhou S."/>
            <person name="Mudge J."/>
            <person name="Bharti A.K."/>
            <person name="Murray J.D."/>
            <person name="Naoumkina M.A."/>
            <person name="Rosen B."/>
            <person name="Silverstein K.A."/>
            <person name="Tang H."/>
            <person name="Rombauts S."/>
            <person name="Zhao P.X."/>
            <person name="Zhou P."/>
            <person name="Barbe V."/>
            <person name="Bardou P."/>
            <person name="Bechner M."/>
            <person name="Bellec A."/>
            <person name="Berger A."/>
            <person name="Berges H."/>
            <person name="Bidwell S."/>
            <person name="Bisseling T."/>
            <person name="Choisne N."/>
            <person name="Couloux A."/>
            <person name="Denny R."/>
            <person name="Deshpande S."/>
            <person name="Dai X."/>
            <person name="Doyle J.J."/>
            <person name="Dudez A.M."/>
            <person name="Farmer A.D."/>
            <person name="Fouteau S."/>
            <person name="Franken C."/>
            <person name="Gibelin C."/>
            <person name="Gish J."/>
            <person name="Goldstein S."/>
            <person name="Gonzalez A.J."/>
            <person name="Green P.J."/>
            <person name="Hallab A."/>
            <person name="Hartog M."/>
            <person name="Hua A."/>
            <person name="Humphray S.J."/>
            <person name="Jeong D.H."/>
            <person name="Jing Y."/>
            <person name="Jocker A."/>
            <person name="Kenton S.M."/>
            <person name="Kim D.J."/>
            <person name="Klee K."/>
            <person name="Lai H."/>
            <person name="Lang C."/>
            <person name="Lin S."/>
            <person name="Macmil S.L."/>
            <person name="Magdelenat G."/>
            <person name="Matthews L."/>
            <person name="McCorrison J."/>
            <person name="Monaghan E.L."/>
            <person name="Mun J.H."/>
            <person name="Najar F.Z."/>
            <person name="Nicholson C."/>
            <person name="Noirot C."/>
            <person name="O'Bleness M."/>
            <person name="Paule C.R."/>
            <person name="Poulain J."/>
            <person name="Prion F."/>
            <person name="Qin B."/>
            <person name="Qu C."/>
            <person name="Retzel E.F."/>
            <person name="Riddle C."/>
            <person name="Sallet E."/>
            <person name="Samain S."/>
            <person name="Samson N."/>
            <person name="Sanders I."/>
            <person name="Saurat O."/>
            <person name="Scarpelli C."/>
            <person name="Schiex T."/>
            <person name="Segurens B."/>
            <person name="Severin A.J."/>
            <person name="Sherrier D.J."/>
            <person name="Shi R."/>
            <person name="Sims S."/>
            <person name="Singer S.R."/>
            <person name="Sinharoy S."/>
            <person name="Sterck L."/>
            <person name="Viollet A."/>
            <person name="Wang B.B."/>
            <person name="Wang K."/>
            <person name="Wang M."/>
            <person name="Wang X."/>
            <person name="Warfsmann J."/>
            <person name="Weissenbach J."/>
            <person name="White D.D."/>
            <person name="White J.D."/>
            <person name="Wiley G.B."/>
            <person name="Wincker P."/>
            <person name="Xing Y."/>
            <person name="Yang L."/>
            <person name="Yao Z."/>
            <person name="Ying F."/>
            <person name="Zhai J."/>
            <person name="Zhou L."/>
            <person name="Zuber A."/>
            <person name="Denarie J."/>
            <person name="Dixon R.A."/>
            <person name="May G.D."/>
            <person name="Schwartz D.C."/>
            <person name="Rogers J."/>
            <person name="Quetier F."/>
            <person name="Town C.D."/>
            <person name="Roe B.A."/>
        </authorList>
    </citation>
    <scope>NUCLEOTIDE SEQUENCE [LARGE SCALE GENOMIC DNA]</scope>
    <source>
        <strain evidence="9">A17</strain>
        <strain evidence="11 12">cv. Jemalong A17</strain>
    </source>
</reference>
<evidence type="ECO:0000256" key="5">
    <source>
        <dbReference type="ARBA" id="ARBA00023242"/>
    </source>
</evidence>
<keyword evidence="4" id="KW-0804">Transcription</keyword>
<evidence type="ECO:0000313" key="11">
    <source>
        <dbReference type="EnsemblPlants" id="AES59641"/>
    </source>
</evidence>
<feature type="coiled-coil region" evidence="6">
    <location>
        <begin position="405"/>
        <end position="488"/>
    </location>
</feature>
<dbReference type="InterPro" id="IPR046347">
    <property type="entry name" value="bZIP_sf"/>
</dbReference>
<evidence type="ECO:0000256" key="1">
    <source>
        <dbReference type="ARBA" id="ARBA00004123"/>
    </source>
</evidence>
<dbReference type="Pfam" id="PF00170">
    <property type="entry name" value="bZIP_1"/>
    <property type="match status" value="1"/>
</dbReference>
<feature type="domain" description="BZIP" evidence="8">
    <location>
        <begin position="387"/>
        <end position="450"/>
    </location>
</feature>
<evidence type="ECO:0000259" key="8">
    <source>
        <dbReference type="PROSITE" id="PS50217"/>
    </source>
</evidence>
<dbReference type="SUPFAM" id="SSF57959">
    <property type="entry name" value="Leucine zipper domain"/>
    <property type="match status" value="1"/>
</dbReference>
<dbReference type="EMBL" id="PSQE01000001">
    <property type="protein sequence ID" value="RHN77555.1"/>
    <property type="molecule type" value="Genomic_DNA"/>
</dbReference>
<evidence type="ECO:0000313" key="9">
    <source>
        <dbReference type="EMBL" id="AES59641.1"/>
    </source>
</evidence>
<feature type="region of interest" description="Disordered" evidence="7">
    <location>
        <begin position="140"/>
        <end position="164"/>
    </location>
</feature>
<evidence type="ECO:0000313" key="13">
    <source>
        <dbReference type="Proteomes" id="UP000265566"/>
    </source>
</evidence>
<feature type="region of interest" description="Disordered" evidence="7">
    <location>
        <begin position="507"/>
        <end position="555"/>
    </location>
</feature>
<reference evidence="9 12" key="2">
    <citation type="journal article" date="2014" name="BMC Genomics">
        <title>An improved genome release (version Mt4.0) for the model legume Medicago truncatula.</title>
        <authorList>
            <person name="Tang H."/>
            <person name="Krishnakumar V."/>
            <person name="Bidwell S."/>
            <person name="Rosen B."/>
            <person name="Chan A."/>
            <person name="Zhou S."/>
            <person name="Gentzbittel L."/>
            <person name="Childs K.L."/>
            <person name="Yandell M."/>
            <person name="Gundlach H."/>
            <person name="Mayer K.F."/>
            <person name="Schwartz D.C."/>
            <person name="Town C.D."/>
        </authorList>
    </citation>
    <scope>GENOME REANNOTATION</scope>
    <source>
        <strain evidence="11 12">cv. Jemalong A17</strain>
    </source>
</reference>
<reference evidence="10" key="5">
    <citation type="journal article" date="2018" name="Nat. Plants">
        <title>Whole-genome landscape of Medicago truncatula symbiotic genes.</title>
        <authorList>
            <person name="Pecrix Y."/>
            <person name="Gamas P."/>
            <person name="Carrere S."/>
        </authorList>
    </citation>
    <scope>NUCLEOTIDE SEQUENCE</scope>
    <source>
        <tissue evidence="10">Leaves</tissue>
    </source>
</reference>
<dbReference type="GO" id="GO:0003677">
    <property type="term" value="F:DNA binding"/>
    <property type="evidence" value="ECO:0007669"/>
    <property type="project" value="UniProtKB-KW"/>
</dbReference>
<dbReference type="SMART" id="SM00338">
    <property type="entry name" value="BRLZ"/>
    <property type="match status" value="1"/>
</dbReference>
<reference evidence="11" key="3">
    <citation type="submission" date="2015-04" db="UniProtKB">
        <authorList>
            <consortium name="EnsemblPlants"/>
        </authorList>
    </citation>
    <scope>IDENTIFICATION</scope>
    <source>
        <strain evidence="11">cv. Jemalong A17</strain>
    </source>
</reference>
<evidence type="ECO:0000256" key="7">
    <source>
        <dbReference type="SAM" id="MobiDB-lite"/>
    </source>
</evidence>
<dbReference type="FunFam" id="1.20.5.170:FF:000009">
    <property type="entry name" value="probable transcription factor PosF21"/>
    <property type="match status" value="1"/>
</dbReference>
<evidence type="ECO:0000313" key="12">
    <source>
        <dbReference type="Proteomes" id="UP000002051"/>
    </source>
</evidence>
<dbReference type="AlphaFoldDB" id="G7I6G4"/>
<dbReference type="STRING" id="3880.G7I6G4"/>
<gene>
    <name evidence="11" type="primary">11428070</name>
    <name evidence="9" type="ordered locus">MTR_1g023690</name>
    <name evidence="10" type="ORF">MtrunA17_Chr1g0156051</name>
</gene>
<evidence type="ECO:0000256" key="6">
    <source>
        <dbReference type="SAM" id="Coils"/>
    </source>
</evidence>
<organism evidence="9 12">
    <name type="scientific">Medicago truncatula</name>
    <name type="common">Barrel medic</name>
    <name type="synonym">Medicago tribuloides</name>
    <dbReference type="NCBI Taxonomy" id="3880"/>
    <lineage>
        <taxon>Eukaryota</taxon>
        <taxon>Viridiplantae</taxon>
        <taxon>Streptophyta</taxon>
        <taxon>Embryophyta</taxon>
        <taxon>Tracheophyta</taxon>
        <taxon>Spermatophyta</taxon>
        <taxon>Magnoliopsida</taxon>
        <taxon>eudicotyledons</taxon>
        <taxon>Gunneridae</taxon>
        <taxon>Pentapetalae</taxon>
        <taxon>rosids</taxon>
        <taxon>fabids</taxon>
        <taxon>Fabales</taxon>
        <taxon>Fabaceae</taxon>
        <taxon>Papilionoideae</taxon>
        <taxon>50 kb inversion clade</taxon>
        <taxon>NPAAA clade</taxon>
        <taxon>Hologalegina</taxon>
        <taxon>IRL clade</taxon>
        <taxon>Trifolieae</taxon>
        <taxon>Medicago</taxon>
    </lineage>
</organism>
<dbReference type="Proteomes" id="UP000265566">
    <property type="component" value="Chromosome 1"/>
</dbReference>
<accession>G7I6G4</accession>
<dbReference type="EMBL" id="CM001217">
    <property type="protein sequence ID" value="AES59641.1"/>
    <property type="molecule type" value="Genomic_DNA"/>
</dbReference>
<dbReference type="Proteomes" id="UP000002051">
    <property type="component" value="Unassembled WGS sequence"/>
</dbReference>
<dbReference type="eggNOG" id="ENOG502QRIA">
    <property type="taxonomic scope" value="Eukaryota"/>
</dbReference>
<dbReference type="PANTHER" id="PTHR13690">
    <property type="entry name" value="TRANSCRIPTION FACTOR POSF21-RELATED"/>
    <property type="match status" value="1"/>
</dbReference>
<dbReference type="PROSITE" id="PS50217">
    <property type="entry name" value="BZIP"/>
    <property type="match status" value="1"/>
</dbReference>
<dbReference type="GO" id="GO:0005634">
    <property type="term" value="C:nucleus"/>
    <property type="evidence" value="ECO:0000318"/>
    <property type="project" value="GO_Central"/>
</dbReference>
<dbReference type="InterPro" id="IPR004827">
    <property type="entry name" value="bZIP"/>
</dbReference>
<evidence type="ECO:0000256" key="2">
    <source>
        <dbReference type="ARBA" id="ARBA00023015"/>
    </source>
</evidence>